<organism evidence="2 3">
    <name type="scientific">Prorocentrum cordatum</name>
    <dbReference type="NCBI Taxonomy" id="2364126"/>
    <lineage>
        <taxon>Eukaryota</taxon>
        <taxon>Sar</taxon>
        <taxon>Alveolata</taxon>
        <taxon>Dinophyceae</taxon>
        <taxon>Prorocentrales</taxon>
        <taxon>Prorocentraceae</taxon>
        <taxon>Prorocentrum</taxon>
    </lineage>
</organism>
<evidence type="ECO:0000313" key="2">
    <source>
        <dbReference type="EMBL" id="CAK0790157.1"/>
    </source>
</evidence>
<feature type="region of interest" description="Disordered" evidence="1">
    <location>
        <begin position="1"/>
        <end position="34"/>
    </location>
</feature>
<evidence type="ECO:0008006" key="4">
    <source>
        <dbReference type="Google" id="ProtNLM"/>
    </source>
</evidence>
<protein>
    <recommendedName>
        <fullName evidence="4">RING-type E3 ubiquitin transferase</fullName>
    </recommendedName>
</protein>
<comment type="caution">
    <text evidence="2">The sequence shown here is derived from an EMBL/GenBank/DDBJ whole genome shotgun (WGS) entry which is preliminary data.</text>
</comment>
<accession>A0ABN9PBH0</accession>
<name>A0ABN9PBH0_9DINO</name>
<evidence type="ECO:0000313" key="3">
    <source>
        <dbReference type="Proteomes" id="UP001189429"/>
    </source>
</evidence>
<sequence length="236" mass="25261">MGCSSARACGGEEPSAEQVPARGPECPREDGAGRELPKNFTIRIHKGDGDVIGATLGIVSTGAVLISTQEGGVFDRWNRDNPDRVVQPGFIIEEVNGVGGYWRLLEVFRHSNSGAFEVRIATLPPQSFGPTWFEDIAEIARNLERCETKSSFMVQLPQQDPDSPDGNVFTSLPSTTAGAAGVDQCAICLEDVAPEEHITQFPCNTRTTRCAPHAGWRRAPRGAARRGTAARSAAAG</sequence>
<reference evidence="2" key="1">
    <citation type="submission" date="2023-10" db="EMBL/GenBank/DDBJ databases">
        <authorList>
            <person name="Chen Y."/>
            <person name="Shah S."/>
            <person name="Dougan E. K."/>
            <person name="Thang M."/>
            <person name="Chan C."/>
        </authorList>
    </citation>
    <scope>NUCLEOTIDE SEQUENCE [LARGE SCALE GENOMIC DNA]</scope>
</reference>
<keyword evidence="3" id="KW-1185">Reference proteome</keyword>
<feature type="compositionally biased region" description="Basic and acidic residues" evidence="1">
    <location>
        <begin position="25"/>
        <end position="34"/>
    </location>
</feature>
<proteinExistence type="predicted"/>
<evidence type="ECO:0000256" key="1">
    <source>
        <dbReference type="SAM" id="MobiDB-lite"/>
    </source>
</evidence>
<dbReference type="EMBL" id="CAUYUJ010000370">
    <property type="protein sequence ID" value="CAK0790157.1"/>
    <property type="molecule type" value="Genomic_DNA"/>
</dbReference>
<feature type="region of interest" description="Disordered" evidence="1">
    <location>
        <begin position="216"/>
        <end position="236"/>
    </location>
</feature>
<feature type="compositionally biased region" description="Low complexity" evidence="1">
    <location>
        <begin position="225"/>
        <end position="236"/>
    </location>
</feature>
<dbReference type="Proteomes" id="UP001189429">
    <property type="component" value="Unassembled WGS sequence"/>
</dbReference>
<gene>
    <name evidence="2" type="ORF">PCOR1329_LOCUS1513</name>
</gene>